<reference evidence="3 4" key="1">
    <citation type="submission" date="2015-10" db="EMBL/GenBank/DDBJ databases">
        <authorList>
            <person name="Gilbert D.G."/>
        </authorList>
    </citation>
    <scope>NUCLEOTIDE SEQUENCE [LARGE SCALE GENOMIC DNA]</scope>
    <source>
        <strain evidence="3 4">NRRL B-16712</strain>
    </source>
</reference>
<dbReference type="InterPro" id="IPR022060">
    <property type="entry name" value="DUF3616"/>
</dbReference>
<dbReference type="Pfam" id="PF12275">
    <property type="entry name" value="DUF3616"/>
    <property type="match status" value="1"/>
</dbReference>
<evidence type="ECO:0000313" key="3">
    <source>
        <dbReference type="EMBL" id="KUL26712.1"/>
    </source>
</evidence>
<comment type="caution">
    <text evidence="3">The sequence shown here is derived from an EMBL/GenBank/DDBJ whole genome shotgun (WGS) entry which is preliminary data.</text>
</comment>
<dbReference type="Proteomes" id="UP000053244">
    <property type="component" value="Unassembled WGS sequence"/>
</dbReference>
<evidence type="ECO:0000259" key="2">
    <source>
        <dbReference type="Pfam" id="PF12275"/>
    </source>
</evidence>
<proteinExistence type="predicted"/>
<evidence type="ECO:0000256" key="1">
    <source>
        <dbReference type="SAM" id="MobiDB-lite"/>
    </source>
</evidence>
<feature type="region of interest" description="Disordered" evidence="1">
    <location>
        <begin position="35"/>
        <end position="78"/>
    </location>
</feature>
<gene>
    <name evidence="3" type="ORF">ADL15_37385</name>
</gene>
<dbReference type="AlphaFoldDB" id="A0A124G8Q6"/>
<organism evidence="3 4">
    <name type="scientific">Actinoplanes awajinensis subsp. mycoplanecinus</name>
    <dbReference type="NCBI Taxonomy" id="135947"/>
    <lineage>
        <taxon>Bacteria</taxon>
        <taxon>Bacillati</taxon>
        <taxon>Actinomycetota</taxon>
        <taxon>Actinomycetes</taxon>
        <taxon>Micromonosporales</taxon>
        <taxon>Micromonosporaceae</taxon>
        <taxon>Actinoplanes</taxon>
    </lineage>
</organism>
<feature type="compositionally biased region" description="Low complexity" evidence="1">
    <location>
        <begin position="39"/>
        <end position="69"/>
    </location>
</feature>
<sequence>MTDTAKPAATASISSRSTVATAASGVAFRGVSLAPGAVSQPTSSPTASPSSSPTGSPTPSASQPTSTPTIGLSTAYLSGSVGGNGDPAATVTVAQTGGDANALTVTASASSKTAVATTADVTVTGTGGTRQIAVAPRGRGYTDLTLKVTAPNGKSATTTLHYAASAAVQDAADTRYLTGASDSSAAIDAGDGYLIAADDETNVLRLYRRDASGAPVRTWDFSGQAGVSIEMDLEAAARTGDTVYWAGSQGNSKSGELRPDRTALFTTKVTGTGANTQLTFGGVHHGLRADLIAWDQANGNRYGFAAGAAAGNIPKQIDGFNLEGLEFAPGSTGTAYLGFRAPLIGGRALLVPVTNLDKLTSGVKATFGAAITMDLAGLSIRDIRANAAGQYLIIAGSWAADDNSDPYALYSWDGVAAHAPVLVRSLPTADPGGWEAIVAVPDLTVAGARAQLVTDAGAADLYGDGTEAKDLTHAEWKKSRATWFTVN</sequence>
<dbReference type="EMBL" id="LLZH01000305">
    <property type="protein sequence ID" value="KUL26712.1"/>
    <property type="molecule type" value="Genomic_DNA"/>
</dbReference>
<protein>
    <recommendedName>
        <fullName evidence="2">DUF3616 domain-containing protein</fullName>
    </recommendedName>
</protein>
<name>A0A124G8Q6_9ACTN</name>
<keyword evidence="4" id="KW-1185">Reference proteome</keyword>
<accession>A0A124G8Q6</accession>
<feature type="domain" description="DUF3616" evidence="2">
    <location>
        <begin position="312"/>
        <end position="418"/>
    </location>
</feature>
<evidence type="ECO:0000313" key="4">
    <source>
        <dbReference type="Proteomes" id="UP000053244"/>
    </source>
</evidence>
<dbReference type="SUPFAM" id="SSF101898">
    <property type="entry name" value="NHL repeat"/>
    <property type="match status" value="1"/>
</dbReference>